<dbReference type="AlphaFoldDB" id="A0A9P4KEX0"/>
<feature type="domain" description="PPIase FKBP-type" evidence="9">
    <location>
        <begin position="425"/>
        <end position="511"/>
    </location>
</feature>
<dbReference type="Gene3D" id="2.60.120.340">
    <property type="entry name" value="Nucleoplasmin core domain"/>
    <property type="match status" value="1"/>
</dbReference>
<sequence>MAGLLPASVYGLRVPAAGILIPAFQGGFPGTIRITMAAIDPDAEPQLDEDRETPRATLKLIRTPLGRLDDEDDSDYEDDDEDDIEAIKARLAGVISDDDEDMSEDEDDSENEKNGGPSDPAKAKQAKRAALTKKLQKELEAEEIELDTLTNGVNGTKGKARASDDGISSDEEEEDEEEEFVICTLDPEKNYQQPLDITIGEDEEVGFVVSGTHDIFLTGNYVLPPGPLGDDEDDEDEDDEMLYDLSPDEEELGDMSDEEDDELDGLQNPRITEVDTDEDEAPKLIATDKAKKGKNKRPAESEEDEATTLDDLISKAKKEAPATNGEQKLSKKQAKKLKNNEGQAVVAAQEPAKKEAPSSDKKKVQFAKNLELGPTGSPKVDEKKEVEKKEGEKKEGPTAKTGPRIVNGVTVDDKKIGKGRAAKKGDRIEMRYIGKLKNGRQFDANKKGKPFAFKLGAGEVIKGWDIGVTGICAGGERRLTIPAKLAYGNKALPDIPANSDLIFDIKCISVS</sequence>
<dbReference type="PANTHER" id="PTHR43811:SF19">
    <property type="entry name" value="39 KDA FK506-BINDING NUCLEAR PROTEIN"/>
    <property type="match status" value="1"/>
</dbReference>
<dbReference type="InterPro" id="IPR023566">
    <property type="entry name" value="PPIase_Fpr3/Fpr4-like"/>
</dbReference>
<accession>A0A9P4KEX0</accession>
<feature type="region of interest" description="Disordered" evidence="8">
    <location>
        <begin position="44"/>
        <end position="180"/>
    </location>
</feature>
<name>A0A9P4KEX0_9PLEO</name>
<evidence type="ECO:0000256" key="2">
    <source>
        <dbReference type="ARBA" id="ARBA00002221"/>
    </source>
</evidence>
<dbReference type="SUPFAM" id="SSF54534">
    <property type="entry name" value="FKBP-like"/>
    <property type="match status" value="1"/>
</dbReference>
<organism evidence="10 11">
    <name type="scientific">Lojkania enalia</name>
    <dbReference type="NCBI Taxonomy" id="147567"/>
    <lineage>
        <taxon>Eukaryota</taxon>
        <taxon>Fungi</taxon>
        <taxon>Dikarya</taxon>
        <taxon>Ascomycota</taxon>
        <taxon>Pezizomycotina</taxon>
        <taxon>Dothideomycetes</taxon>
        <taxon>Pleosporomycetidae</taxon>
        <taxon>Pleosporales</taxon>
        <taxon>Pleosporales incertae sedis</taxon>
        <taxon>Lojkania</taxon>
    </lineage>
</organism>
<dbReference type="Gene3D" id="3.10.50.40">
    <property type="match status" value="1"/>
</dbReference>
<evidence type="ECO:0000256" key="7">
    <source>
        <dbReference type="PROSITE-ProRule" id="PRU00277"/>
    </source>
</evidence>
<comment type="function">
    <text evidence="2">PPIase that acts as a histone chaperone. Histone proline isomerase that increases the rate of cis-trans isomerization at prolines on the histone H3 N-terminal tail. Proline isomerization influences H3 methylation thereby regulating gene expression.</text>
</comment>
<comment type="caution">
    <text evidence="10">The sequence shown here is derived from an EMBL/GenBank/DDBJ whole genome shotgun (WGS) entry which is preliminary data.</text>
</comment>
<feature type="compositionally biased region" description="Acidic residues" evidence="8">
    <location>
        <begin position="69"/>
        <end position="84"/>
    </location>
</feature>
<dbReference type="Pfam" id="PF00254">
    <property type="entry name" value="FKBP_C"/>
    <property type="match status" value="1"/>
</dbReference>
<dbReference type="GO" id="GO:0000785">
    <property type="term" value="C:chromatin"/>
    <property type="evidence" value="ECO:0007669"/>
    <property type="project" value="TreeGrafter"/>
</dbReference>
<keyword evidence="5 7" id="KW-0697">Rotamase</keyword>
<feature type="compositionally biased region" description="Acidic residues" evidence="8">
    <location>
        <begin position="96"/>
        <end position="110"/>
    </location>
</feature>
<reference evidence="11" key="1">
    <citation type="journal article" date="2020" name="Stud. Mycol.">
        <title>101 Dothideomycetes genomes: A test case for predicting lifestyles and emergence of pathogens.</title>
        <authorList>
            <person name="Haridas S."/>
            <person name="Albert R."/>
            <person name="Binder M."/>
            <person name="Bloem J."/>
            <person name="LaButti K."/>
            <person name="Salamov A."/>
            <person name="Andreopoulos B."/>
            <person name="Baker S."/>
            <person name="Barry K."/>
            <person name="Bills G."/>
            <person name="Bluhm B."/>
            <person name="Cannon C."/>
            <person name="Castanera R."/>
            <person name="Culley D."/>
            <person name="Daum C."/>
            <person name="Ezra D."/>
            <person name="Gonzalez J."/>
            <person name="Henrissat B."/>
            <person name="Kuo A."/>
            <person name="Liang C."/>
            <person name="Lipzen A."/>
            <person name="Lutzoni F."/>
            <person name="Magnuson J."/>
            <person name="Mondo S."/>
            <person name="Nolan M."/>
            <person name="Ohm R."/>
            <person name="Pangilinan J."/>
            <person name="Park H.-J."/>
            <person name="Ramirez L."/>
            <person name="Alfaro M."/>
            <person name="Sun H."/>
            <person name="Tritt A."/>
            <person name="Yoshinaga Y."/>
            <person name="Zwiers L.-H."/>
            <person name="Turgeon B."/>
            <person name="Goodwin S."/>
            <person name="Spatafora J."/>
            <person name="Crous P."/>
            <person name="Grigoriev I."/>
        </authorList>
    </citation>
    <scope>NUCLEOTIDE SEQUENCE [LARGE SCALE GENOMIC DNA]</scope>
    <source>
        <strain evidence="11">CBS 304.66</strain>
    </source>
</reference>
<evidence type="ECO:0000256" key="8">
    <source>
        <dbReference type="SAM" id="MobiDB-lite"/>
    </source>
</evidence>
<comment type="catalytic activity">
    <reaction evidence="1 7">
        <text>[protein]-peptidylproline (omega=180) = [protein]-peptidylproline (omega=0)</text>
        <dbReference type="Rhea" id="RHEA:16237"/>
        <dbReference type="Rhea" id="RHEA-COMP:10747"/>
        <dbReference type="Rhea" id="RHEA-COMP:10748"/>
        <dbReference type="ChEBI" id="CHEBI:83833"/>
        <dbReference type="ChEBI" id="CHEBI:83834"/>
        <dbReference type="EC" id="5.2.1.8"/>
    </reaction>
</comment>
<evidence type="ECO:0000256" key="3">
    <source>
        <dbReference type="ARBA" id="ARBA00007838"/>
    </source>
</evidence>
<protein>
    <recommendedName>
        <fullName evidence="7">peptidylprolyl isomerase</fullName>
        <ecNumber evidence="7">5.2.1.8</ecNumber>
    </recommendedName>
</protein>
<proteinExistence type="inferred from homology"/>
<dbReference type="Proteomes" id="UP000800093">
    <property type="component" value="Unassembled WGS sequence"/>
</dbReference>
<dbReference type="EC" id="5.2.1.8" evidence="7"/>
<gene>
    <name evidence="10" type="ORF">CC78DRAFT_512106</name>
</gene>
<evidence type="ECO:0000256" key="1">
    <source>
        <dbReference type="ARBA" id="ARBA00000971"/>
    </source>
</evidence>
<keyword evidence="11" id="KW-1185">Reference proteome</keyword>
<feature type="compositionally biased region" description="Basic and acidic residues" evidence="8">
    <location>
        <begin position="351"/>
        <end position="363"/>
    </location>
</feature>
<evidence type="ECO:0000256" key="4">
    <source>
        <dbReference type="ARBA" id="ARBA00011865"/>
    </source>
</evidence>
<comment type="subunit">
    <text evidence="4">Binds to histones H3 and H4.</text>
</comment>
<keyword evidence="6 7" id="KW-0413">Isomerase</keyword>
<dbReference type="Pfam" id="PF17800">
    <property type="entry name" value="NPL"/>
    <property type="match status" value="1"/>
</dbReference>
<feature type="compositionally biased region" description="Basic and acidic residues" evidence="8">
    <location>
        <begin position="379"/>
        <end position="397"/>
    </location>
</feature>
<comment type="similarity">
    <text evidence="3">Belongs to the FKBP-type PPIase family. FKBP3/4 subfamily.</text>
</comment>
<dbReference type="InterPro" id="IPR046357">
    <property type="entry name" value="PPIase_dom_sf"/>
</dbReference>
<dbReference type="InterPro" id="IPR041232">
    <property type="entry name" value="NPL"/>
</dbReference>
<evidence type="ECO:0000256" key="5">
    <source>
        <dbReference type="ARBA" id="ARBA00023110"/>
    </source>
</evidence>
<evidence type="ECO:0000256" key="6">
    <source>
        <dbReference type="ARBA" id="ARBA00023235"/>
    </source>
</evidence>
<feature type="compositionally biased region" description="Acidic residues" evidence="8">
    <location>
        <begin position="167"/>
        <end position="180"/>
    </location>
</feature>
<feature type="region of interest" description="Disordered" evidence="8">
    <location>
        <begin position="218"/>
        <end position="405"/>
    </location>
</feature>
<dbReference type="PROSITE" id="PS50059">
    <property type="entry name" value="FKBP_PPIASE"/>
    <property type="match status" value="1"/>
</dbReference>
<dbReference type="EMBL" id="ML986591">
    <property type="protein sequence ID" value="KAF2267436.1"/>
    <property type="molecule type" value="Genomic_DNA"/>
</dbReference>
<dbReference type="GO" id="GO:0003755">
    <property type="term" value="F:peptidyl-prolyl cis-trans isomerase activity"/>
    <property type="evidence" value="ECO:0007669"/>
    <property type="project" value="UniProtKB-KW"/>
</dbReference>
<feature type="compositionally biased region" description="Acidic residues" evidence="8">
    <location>
        <begin position="229"/>
        <end position="264"/>
    </location>
</feature>
<evidence type="ECO:0000313" key="11">
    <source>
        <dbReference type="Proteomes" id="UP000800093"/>
    </source>
</evidence>
<dbReference type="PANTHER" id="PTHR43811">
    <property type="entry name" value="FKBP-TYPE PEPTIDYL-PROLYL CIS-TRANS ISOMERASE FKPA"/>
    <property type="match status" value="1"/>
</dbReference>
<dbReference type="FunFam" id="3.10.50.40:FF:000006">
    <property type="entry name" value="Peptidyl-prolyl cis-trans isomerase"/>
    <property type="match status" value="1"/>
</dbReference>
<dbReference type="OrthoDB" id="77911at2759"/>
<evidence type="ECO:0000313" key="10">
    <source>
        <dbReference type="EMBL" id="KAF2267436.1"/>
    </source>
</evidence>
<dbReference type="InterPro" id="IPR001179">
    <property type="entry name" value="PPIase_FKBP_dom"/>
</dbReference>
<evidence type="ECO:0000259" key="9">
    <source>
        <dbReference type="PROSITE" id="PS50059"/>
    </source>
</evidence>
<dbReference type="GO" id="GO:0005730">
    <property type="term" value="C:nucleolus"/>
    <property type="evidence" value="ECO:0007669"/>
    <property type="project" value="TreeGrafter"/>
</dbReference>
<dbReference type="PIRSF" id="PIRSF001473">
    <property type="entry name" value="FK506-bp_FPR3"/>
    <property type="match status" value="1"/>
</dbReference>